<dbReference type="GO" id="GO:0006281">
    <property type="term" value="P:DNA repair"/>
    <property type="evidence" value="ECO:0007669"/>
    <property type="project" value="UniProtKB-KW"/>
</dbReference>
<evidence type="ECO:0008006" key="16">
    <source>
        <dbReference type="Google" id="ProtNLM"/>
    </source>
</evidence>
<dbReference type="PROSITE" id="PS00892">
    <property type="entry name" value="HIT_1"/>
    <property type="match status" value="1"/>
</dbReference>
<comment type="caution">
    <text evidence="14">The sequence shown here is derived from an EMBL/GenBank/DDBJ whole genome shotgun (WGS) entry which is preliminary data.</text>
</comment>
<dbReference type="InterPro" id="IPR036265">
    <property type="entry name" value="HIT-like_sf"/>
</dbReference>
<dbReference type="Gene3D" id="3.30.428.10">
    <property type="entry name" value="HIT-like"/>
    <property type="match status" value="1"/>
</dbReference>
<keyword evidence="7" id="KW-0238">DNA-binding</keyword>
<feature type="short sequence motif" description="Histidine triad motif" evidence="11">
    <location>
        <begin position="103"/>
        <end position="107"/>
    </location>
</feature>
<evidence type="ECO:0000259" key="13">
    <source>
        <dbReference type="PROSITE" id="PS51084"/>
    </source>
</evidence>
<evidence type="ECO:0000256" key="2">
    <source>
        <dbReference type="ARBA" id="ARBA00022723"/>
    </source>
</evidence>
<feature type="domain" description="HIT" evidence="13">
    <location>
        <begin position="15"/>
        <end position="118"/>
    </location>
</feature>
<dbReference type="PANTHER" id="PTHR12486">
    <property type="entry name" value="APRATAXIN-RELATED"/>
    <property type="match status" value="1"/>
</dbReference>
<organism evidence="14 15">
    <name type="scientific">Batillaria attramentaria</name>
    <dbReference type="NCBI Taxonomy" id="370345"/>
    <lineage>
        <taxon>Eukaryota</taxon>
        <taxon>Metazoa</taxon>
        <taxon>Spiralia</taxon>
        <taxon>Lophotrochozoa</taxon>
        <taxon>Mollusca</taxon>
        <taxon>Gastropoda</taxon>
        <taxon>Caenogastropoda</taxon>
        <taxon>Sorbeoconcha</taxon>
        <taxon>Cerithioidea</taxon>
        <taxon>Batillariidae</taxon>
        <taxon>Batillaria</taxon>
    </lineage>
</organism>
<evidence type="ECO:0000259" key="12">
    <source>
        <dbReference type="PROSITE" id="PS50157"/>
    </source>
</evidence>
<keyword evidence="5" id="KW-0378">Hydrolase</keyword>
<dbReference type="GO" id="GO:0003677">
    <property type="term" value="F:DNA binding"/>
    <property type="evidence" value="ECO:0007669"/>
    <property type="project" value="UniProtKB-KW"/>
</dbReference>
<dbReference type="AlphaFoldDB" id="A0ABD0KHF8"/>
<evidence type="ECO:0000256" key="1">
    <source>
        <dbReference type="ARBA" id="ARBA00004123"/>
    </source>
</evidence>
<dbReference type="Pfam" id="PF16278">
    <property type="entry name" value="zf-C2HE"/>
    <property type="match status" value="1"/>
</dbReference>
<dbReference type="InterPro" id="IPR011146">
    <property type="entry name" value="HIT-like"/>
</dbReference>
<dbReference type="Pfam" id="PF11969">
    <property type="entry name" value="DcpS_C"/>
    <property type="match status" value="1"/>
</dbReference>
<dbReference type="PROSITE" id="PS51084">
    <property type="entry name" value="HIT_2"/>
    <property type="match status" value="1"/>
</dbReference>
<name>A0ABD0KHF8_9CAEN</name>
<dbReference type="PANTHER" id="PTHR12486:SF4">
    <property type="entry name" value="APRATAXIN"/>
    <property type="match status" value="1"/>
</dbReference>
<dbReference type="SUPFAM" id="SSF54197">
    <property type="entry name" value="HIT-like"/>
    <property type="match status" value="1"/>
</dbReference>
<evidence type="ECO:0000313" key="15">
    <source>
        <dbReference type="Proteomes" id="UP001519460"/>
    </source>
</evidence>
<keyword evidence="4 10" id="KW-0863">Zinc-finger</keyword>
<protein>
    <recommendedName>
        <fullName evidence="16">Aprataxin</fullName>
    </recommendedName>
</protein>
<dbReference type="EMBL" id="JACVVK020000178">
    <property type="protein sequence ID" value="KAK7486467.1"/>
    <property type="molecule type" value="Genomic_DNA"/>
</dbReference>
<evidence type="ECO:0000256" key="11">
    <source>
        <dbReference type="PROSITE-ProRule" id="PRU00464"/>
    </source>
</evidence>
<evidence type="ECO:0000256" key="9">
    <source>
        <dbReference type="ARBA" id="ARBA00023242"/>
    </source>
</evidence>
<evidence type="ECO:0000256" key="7">
    <source>
        <dbReference type="ARBA" id="ARBA00023125"/>
    </source>
</evidence>
<accession>A0ABD0KHF8</accession>
<dbReference type="InterPro" id="IPR019808">
    <property type="entry name" value="Histidine_triad_CS"/>
</dbReference>
<reference evidence="14 15" key="1">
    <citation type="journal article" date="2023" name="Sci. Data">
        <title>Genome assembly of the Korean intertidal mud-creeper Batillaria attramentaria.</title>
        <authorList>
            <person name="Patra A.K."/>
            <person name="Ho P.T."/>
            <person name="Jun S."/>
            <person name="Lee S.J."/>
            <person name="Kim Y."/>
            <person name="Won Y.J."/>
        </authorList>
    </citation>
    <scope>NUCLEOTIDE SEQUENCE [LARGE SCALE GENOMIC DNA]</scope>
    <source>
        <strain evidence="14">Wonlab-2016</strain>
    </source>
</reference>
<dbReference type="PROSITE" id="PS50157">
    <property type="entry name" value="ZINC_FINGER_C2H2_2"/>
    <property type="match status" value="1"/>
</dbReference>
<proteinExistence type="predicted"/>
<keyword evidence="15" id="KW-1185">Reference proteome</keyword>
<keyword evidence="3" id="KW-0227">DNA damage</keyword>
<dbReference type="InterPro" id="IPR013087">
    <property type="entry name" value="Znf_C2H2_type"/>
</dbReference>
<evidence type="ECO:0000256" key="6">
    <source>
        <dbReference type="ARBA" id="ARBA00022833"/>
    </source>
</evidence>
<evidence type="ECO:0000256" key="5">
    <source>
        <dbReference type="ARBA" id="ARBA00022801"/>
    </source>
</evidence>
<dbReference type="GO" id="GO:0005634">
    <property type="term" value="C:nucleus"/>
    <property type="evidence" value="ECO:0007669"/>
    <property type="project" value="UniProtKB-SubCell"/>
</dbReference>
<evidence type="ECO:0000256" key="4">
    <source>
        <dbReference type="ARBA" id="ARBA00022771"/>
    </source>
</evidence>
<keyword evidence="9" id="KW-0539">Nucleus</keyword>
<keyword evidence="6" id="KW-0862">Zinc</keyword>
<comment type="subcellular location">
    <subcellularLocation>
        <location evidence="1">Nucleus</location>
    </subcellularLocation>
</comment>
<dbReference type="GO" id="GO:0016787">
    <property type="term" value="F:hydrolase activity"/>
    <property type="evidence" value="ECO:0007669"/>
    <property type="project" value="UniProtKB-KW"/>
</dbReference>
<dbReference type="Proteomes" id="UP001519460">
    <property type="component" value="Unassembled WGS sequence"/>
</dbReference>
<dbReference type="InterPro" id="IPR032566">
    <property type="entry name" value="Znf-C2HE"/>
</dbReference>
<evidence type="ECO:0000256" key="3">
    <source>
        <dbReference type="ARBA" id="ARBA00022763"/>
    </source>
</evidence>
<dbReference type="FunFam" id="3.30.428.10:FF:000004">
    <property type="entry name" value="aprataxin isoform X2"/>
    <property type="match status" value="1"/>
</dbReference>
<evidence type="ECO:0000256" key="10">
    <source>
        <dbReference type="PROSITE-ProRule" id="PRU00042"/>
    </source>
</evidence>
<sequence length="193" mass="22248">MAKETANKKATGHWSMGLLASMDDPELRVEADDKLVIIKDKYPKAKYHFLVLPREKIPSLKSLTAQHLELLQYIHKKGEEIADRANKELRFRFGYHAVPSMSHLHMHVISQDFDSPCLKTKKHWNSFTTQYFVDSSEIIRQLEKKGKVEVGGPDANELLKQDLRCHVCKKKFANMPGLKSHIVFHNVTKSKNK</sequence>
<evidence type="ECO:0000313" key="14">
    <source>
        <dbReference type="EMBL" id="KAK7486467.1"/>
    </source>
</evidence>
<evidence type="ECO:0000256" key="8">
    <source>
        <dbReference type="ARBA" id="ARBA00023204"/>
    </source>
</evidence>
<keyword evidence="2" id="KW-0479">Metal-binding</keyword>
<feature type="domain" description="C2H2-type" evidence="12">
    <location>
        <begin position="163"/>
        <end position="190"/>
    </location>
</feature>
<keyword evidence="8" id="KW-0234">DNA repair</keyword>
<dbReference type="GO" id="GO:0008270">
    <property type="term" value="F:zinc ion binding"/>
    <property type="evidence" value="ECO:0007669"/>
    <property type="project" value="UniProtKB-KW"/>
</dbReference>
<dbReference type="PROSITE" id="PS00028">
    <property type="entry name" value="ZINC_FINGER_C2H2_1"/>
    <property type="match status" value="1"/>
</dbReference>
<gene>
    <name evidence="14" type="ORF">BaRGS_00022268</name>
</gene>